<keyword evidence="5" id="KW-0256">Endoplasmic reticulum</keyword>
<name>A0A9N9FX31_9GLOM</name>
<sequence>MSAQENLLFTSKLISPEVQAALPKGYTIRPLASDDHERGFLDVLSVLTVIGNITKAQFLERFFYLKAHNHEYFTLVIVSPQNRIVGAGTIFVERKFIRNTGLVGHIEDIAVDKNQQGKKLGLRIIQALKYIGAKTGCYKVILDCSEKNVNNIDFREKKLKWLEGGGVFVFAARDKNSKLDIKQSPIYTKSVNSKPIYKATIYKFRFSNYFLETRLVNIRYLKVMDENHFAFTWKINCFNELVSRHPNGSFFYSERFWSPRGQSGKSTNINVVHENNSHNNSGYLWRLKMFPNGVDKKSNDYISLYLEAIQTHYEKQNSITGRHKKFRLALYRVDSNIQTTKQRPILVIDRHTLETKFEFNGVHADYGFARIIALKELFPNDTTLTEVDLLVRTQIFEDTITPGEGSSSMDIVSNISLMPFERYFGEERFCDVEFVFDCGSSMKAHRVILAARSMYFERMLGGEWMENHMKTIAIRDMPFDAFRCIVHHLYTGKLEEGLTFELLRDIYSKADMLSLEQLGQMAAKRMVNLMTNDNWDQVLMLGWKFYDDRLKDAGQEFAVKHWNVIKDSENMKQVLASGHVDRIVELVLQSFFTPNNTRI</sequence>
<evidence type="ECO:0000313" key="12">
    <source>
        <dbReference type="Proteomes" id="UP000789570"/>
    </source>
</evidence>
<dbReference type="CDD" id="cd18186">
    <property type="entry name" value="BTB_POZ_ZBTB_KLHL-like"/>
    <property type="match status" value="1"/>
</dbReference>
<evidence type="ECO:0000256" key="5">
    <source>
        <dbReference type="ARBA" id="ARBA00022824"/>
    </source>
</evidence>
<protein>
    <submittedName>
        <fullName evidence="11">16755_t:CDS:1</fullName>
    </submittedName>
</protein>
<keyword evidence="6" id="KW-0472">Membrane</keyword>
<accession>A0A9N9FX31</accession>
<comment type="caution">
    <text evidence="11">The sequence shown here is derived from an EMBL/GenBank/DDBJ whole genome shotgun (WGS) entry which is preliminary data.</text>
</comment>
<dbReference type="PANTHER" id="PTHR13355:SF11">
    <property type="entry name" value="GLUCOSAMINE 6-PHOSPHATE N-ACETYLTRANSFERASE"/>
    <property type="match status" value="1"/>
</dbReference>
<evidence type="ECO:0000256" key="7">
    <source>
        <dbReference type="ARBA" id="ARBA00023315"/>
    </source>
</evidence>
<dbReference type="Pfam" id="PF00583">
    <property type="entry name" value="Acetyltransf_1"/>
    <property type="match status" value="1"/>
</dbReference>
<dbReference type="InterPro" id="IPR039143">
    <property type="entry name" value="GNPNAT1-like"/>
</dbReference>
<dbReference type="InterPro" id="IPR008974">
    <property type="entry name" value="TRAF-like"/>
</dbReference>
<evidence type="ECO:0000259" key="10">
    <source>
        <dbReference type="PROSITE" id="PS51186"/>
    </source>
</evidence>
<dbReference type="PROSITE" id="PS50097">
    <property type="entry name" value="BTB"/>
    <property type="match status" value="1"/>
</dbReference>
<dbReference type="Gene3D" id="3.40.630.30">
    <property type="match status" value="1"/>
</dbReference>
<dbReference type="CDD" id="cd00121">
    <property type="entry name" value="MATH"/>
    <property type="match status" value="1"/>
</dbReference>
<dbReference type="InterPro" id="IPR011333">
    <property type="entry name" value="SKP1/BTB/POZ_sf"/>
</dbReference>
<evidence type="ECO:0000259" key="8">
    <source>
        <dbReference type="PROSITE" id="PS50097"/>
    </source>
</evidence>
<reference evidence="11" key="1">
    <citation type="submission" date="2021-06" db="EMBL/GenBank/DDBJ databases">
        <authorList>
            <person name="Kallberg Y."/>
            <person name="Tangrot J."/>
            <person name="Rosling A."/>
        </authorList>
    </citation>
    <scope>NUCLEOTIDE SEQUENCE</scope>
    <source>
        <strain evidence="11">UK204</strain>
    </source>
</reference>
<feature type="domain" description="MATH" evidence="9">
    <location>
        <begin position="228"/>
        <end position="395"/>
    </location>
</feature>
<comment type="subcellular location">
    <subcellularLocation>
        <location evidence="1">Endomembrane system</location>
        <topology evidence="1">Peripheral membrane protein</topology>
    </subcellularLocation>
    <subcellularLocation>
        <location evidence="2">Endoplasmic reticulum membrane</location>
    </subcellularLocation>
</comment>
<dbReference type="GO" id="GO:0005789">
    <property type="term" value="C:endoplasmic reticulum membrane"/>
    <property type="evidence" value="ECO:0007669"/>
    <property type="project" value="UniProtKB-SubCell"/>
</dbReference>
<keyword evidence="12" id="KW-1185">Reference proteome</keyword>
<dbReference type="Gene3D" id="3.30.710.10">
    <property type="entry name" value="Potassium Channel Kv1.1, Chain A"/>
    <property type="match status" value="1"/>
</dbReference>
<keyword evidence="4" id="KW-0808">Transferase</keyword>
<dbReference type="SUPFAM" id="SSF49599">
    <property type="entry name" value="TRAF domain-like"/>
    <property type="match status" value="1"/>
</dbReference>
<proteinExistence type="predicted"/>
<evidence type="ECO:0000256" key="6">
    <source>
        <dbReference type="ARBA" id="ARBA00023136"/>
    </source>
</evidence>
<evidence type="ECO:0000256" key="1">
    <source>
        <dbReference type="ARBA" id="ARBA00004184"/>
    </source>
</evidence>
<feature type="domain" description="N-acetyltransferase" evidence="10">
    <location>
        <begin position="26"/>
        <end position="192"/>
    </location>
</feature>
<keyword evidence="7" id="KW-0012">Acyltransferase</keyword>
<organism evidence="11 12">
    <name type="scientific">Funneliformis caledonium</name>
    <dbReference type="NCBI Taxonomy" id="1117310"/>
    <lineage>
        <taxon>Eukaryota</taxon>
        <taxon>Fungi</taxon>
        <taxon>Fungi incertae sedis</taxon>
        <taxon>Mucoromycota</taxon>
        <taxon>Glomeromycotina</taxon>
        <taxon>Glomeromycetes</taxon>
        <taxon>Glomerales</taxon>
        <taxon>Glomeraceae</taxon>
        <taxon>Funneliformis</taxon>
    </lineage>
</organism>
<dbReference type="EMBL" id="CAJVPQ010001631">
    <property type="protein sequence ID" value="CAG8562308.1"/>
    <property type="molecule type" value="Genomic_DNA"/>
</dbReference>
<dbReference type="InterPro" id="IPR016181">
    <property type="entry name" value="Acyl_CoA_acyltransferase"/>
</dbReference>
<feature type="non-terminal residue" evidence="11">
    <location>
        <position position="599"/>
    </location>
</feature>
<evidence type="ECO:0000256" key="3">
    <source>
        <dbReference type="ARBA" id="ARBA00011738"/>
    </source>
</evidence>
<feature type="domain" description="BTB" evidence="8">
    <location>
        <begin position="430"/>
        <end position="498"/>
    </location>
</feature>
<dbReference type="SMART" id="SM00225">
    <property type="entry name" value="BTB"/>
    <property type="match status" value="1"/>
</dbReference>
<dbReference type="OrthoDB" id="194443at2759"/>
<dbReference type="InterPro" id="IPR000210">
    <property type="entry name" value="BTB/POZ_dom"/>
</dbReference>
<dbReference type="SUPFAM" id="SSF54695">
    <property type="entry name" value="POZ domain"/>
    <property type="match status" value="1"/>
</dbReference>
<evidence type="ECO:0000259" key="9">
    <source>
        <dbReference type="PROSITE" id="PS50144"/>
    </source>
</evidence>
<dbReference type="Pfam" id="PF00651">
    <property type="entry name" value="BTB"/>
    <property type="match status" value="1"/>
</dbReference>
<dbReference type="SUPFAM" id="SSF55729">
    <property type="entry name" value="Acyl-CoA N-acyltransferases (Nat)"/>
    <property type="match status" value="1"/>
</dbReference>
<dbReference type="CDD" id="cd04301">
    <property type="entry name" value="NAT_SF"/>
    <property type="match status" value="1"/>
</dbReference>
<dbReference type="AlphaFoldDB" id="A0A9N9FX31"/>
<dbReference type="PROSITE" id="PS51186">
    <property type="entry name" value="GNAT"/>
    <property type="match status" value="1"/>
</dbReference>
<dbReference type="PANTHER" id="PTHR13355">
    <property type="entry name" value="GLUCOSAMINE 6-PHOSPHATE N-ACETYLTRANSFERASE"/>
    <property type="match status" value="1"/>
</dbReference>
<evidence type="ECO:0000313" key="11">
    <source>
        <dbReference type="EMBL" id="CAG8562308.1"/>
    </source>
</evidence>
<dbReference type="FunFam" id="3.40.630.30:FF:000048">
    <property type="entry name" value="Glucosamine 6-phosphate N-acetyltransferase"/>
    <property type="match status" value="1"/>
</dbReference>
<evidence type="ECO:0000256" key="2">
    <source>
        <dbReference type="ARBA" id="ARBA00004586"/>
    </source>
</evidence>
<dbReference type="Proteomes" id="UP000789570">
    <property type="component" value="Unassembled WGS sequence"/>
</dbReference>
<dbReference type="Gene3D" id="2.60.210.10">
    <property type="entry name" value="Apoptosis, Tumor Necrosis Factor Receptor Associated Protein 2, Chain A"/>
    <property type="match status" value="1"/>
</dbReference>
<dbReference type="InterPro" id="IPR000182">
    <property type="entry name" value="GNAT_dom"/>
</dbReference>
<dbReference type="Pfam" id="PF22486">
    <property type="entry name" value="MATH_2"/>
    <property type="match status" value="1"/>
</dbReference>
<dbReference type="GO" id="GO:1901135">
    <property type="term" value="P:carbohydrate derivative metabolic process"/>
    <property type="evidence" value="ECO:0007669"/>
    <property type="project" value="UniProtKB-ARBA"/>
</dbReference>
<gene>
    <name evidence="11" type="ORF">FCALED_LOCUS6665</name>
</gene>
<comment type="subunit">
    <text evidence="3">Homodimer.</text>
</comment>
<dbReference type="PROSITE" id="PS50144">
    <property type="entry name" value="MATH"/>
    <property type="match status" value="1"/>
</dbReference>
<feature type="non-terminal residue" evidence="11">
    <location>
        <position position="1"/>
    </location>
</feature>
<dbReference type="InterPro" id="IPR002083">
    <property type="entry name" value="MATH/TRAF_dom"/>
</dbReference>
<evidence type="ECO:0000256" key="4">
    <source>
        <dbReference type="ARBA" id="ARBA00022679"/>
    </source>
</evidence>
<dbReference type="GO" id="GO:0004343">
    <property type="term" value="F:glucosamine 6-phosphate N-acetyltransferase activity"/>
    <property type="evidence" value="ECO:0007669"/>
    <property type="project" value="TreeGrafter"/>
</dbReference>